<gene>
    <name evidence="1" type="ORF">N3K66_000306</name>
</gene>
<keyword evidence="2" id="KW-1185">Reference proteome</keyword>
<dbReference type="Proteomes" id="UP001163324">
    <property type="component" value="Chromosome 1"/>
</dbReference>
<organism evidence="1 2">
    <name type="scientific">Trichothecium roseum</name>
    <dbReference type="NCBI Taxonomy" id="47278"/>
    <lineage>
        <taxon>Eukaryota</taxon>
        <taxon>Fungi</taxon>
        <taxon>Dikarya</taxon>
        <taxon>Ascomycota</taxon>
        <taxon>Pezizomycotina</taxon>
        <taxon>Sordariomycetes</taxon>
        <taxon>Hypocreomycetidae</taxon>
        <taxon>Hypocreales</taxon>
        <taxon>Hypocreales incertae sedis</taxon>
        <taxon>Trichothecium</taxon>
    </lineage>
</organism>
<accession>A0ACC0VBG2</accession>
<reference evidence="1" key="1">
    <citation type="submission" date="2022-10" db="EMBL/GenBank/DDBJ databases">
        <title>Complete Genome of Trichothecium roseum strain YXFP-22015, a Plant Pathogen Isolated from Citrus.</title>
        <authorList>
            <person name="Wang Y."/>
            <person name="Zhu L."/>
        </authorList>
    </citation>
    <scope>NUCLEOTIDE SEQUENCE</scope>
    <source>
        <strain evidence="1">YXFP-22015</strain>
    </source>
</reference>
<name>A0ACC0VBG2_9HYPO</name>
<comment type="caution">
    <text evidence="1">The sequence shown here is derived from an EMBL/GenBank/DDBJ whole genome shotgun (WGS) entry which is preliminary data.</text>
</comment>
<evidence type="ECO:0000313" key="1">
    <source>
        <dbReference type="EMBL" id="KAI9903777.1"/>
    </source>
</evidence>
<sequence>MTEAEPFDPFLDRVLLVDHLPSDSWTEGVAVRPDGNVLTSRLDSPEVYAINMRGDSWTTKPKLLHRFPNATGAFNVCRLQGTGDHEEYAVISGFADLDNAQFHSWVIWRVAPPPDGSSESPRITKIADLHEAVFCMGMITVGERTLLLCDAAKCCIWKLDIPTGHVSVFLSDAVSMAPSSKDDLFGVNRCRIFNGYLYFTNHSAGTFCRVPIENGDGEDIRPTGPVQKIAEGLSHAEGLVMTDDSKHAWICDYVQGKLWRVDLDPTSGISKVNVLREDLLTPTTMELIVGEDGKRTLYIVCCGAMDPDWCETEKGQWARLASVDPAAMKIHVTITTEITYTYEDA</sequence>
<evidence type="ECO:0000313" key="2">
    <source>
        <dbReference type="Proteomes" id="UP001163324"/>
    </source>
</evidence>
<dbReference type="EMBL" id="CM047940">
    <property type="protein sequence ID" value="KAI9903777.1"/>
    <property type="molecule type" value="Genomic_DNA"/>
</dbReference>
<protein>
    <submittedName>
        <fullName evidence="1">Uncharacterized protein</fullName>
    </submittedName>
</protein>
<proteinExistence type="predicted"/>